<gene>
    <name evidence="4" type="ORF">SAMN02745216_02406</name>
</gene>
<comment type="similarity">
    <text evidence="1 2">Belongs to the anti-sigma-factor antagonist family.</text>
</comment>
<dbReference type="Pfam" id="PF01740">
    <property type="entry name" value="STAS"/>
    <property type="match status" value="1"/>
</dbReference>
<reference evidence="5" key="1">
    <citation type="submission" date="2016-11" db="EMBL/GenBank/DDBJ databases">
        <authorList>
            <person name="Varghese N."/>
            <person name="Submissions S."/>
        </authorList>
    </citation>
    <scope>NUCLEOTIDE SEQUENCE [LARGE SCALE GENOMIC DNA]</scope>
    <source>
        <strain evidence="5">DSM 16219</strain>
    </source>
</reference>
<dbReference type="EMBL" id="FQZU01000013">
    <property type="protein sequence ID" value="SHJ85834.1"/>
    <property type="molecule type" value="Genomic_DNA"/>
</dbReference>
<dbReference type="PROSITE" id="PS50801">
    <property type="entry name" value="STAS"/>
    <property type="match status" value="1"/>
</dbReference>
<dbReference type="RefSeq" id="WP_073476055.1">
    <property type="nucleotide sequence ID" value="NZ_FQZU01000013.1"/>
</dbReference>
<evidence type="ECO:0000256" key="1">
    <source>
        <dbReference type="ARBA" id="ARBA00009013"/>
    </source>
</evidence>
<dbReference type="NCBIfam" id="TIGR00377">
    <property type="entry name" value="ant_ant_sig"/>
    <property type="match status" value="1"/>
</dbReference>
<proteinExistence type="inferred from homology"/>
<dbReference type="Gene3D" id="3.30.750.24">
    <property type="entry name" value="STAS domain"/>
    <property type="match status" value="1"/>
</dbReference>
<dbReference type="PANTHER" id="PTHR33495">
    <property type="entry name" value="ANTI-SIGMA FACTOR ANTAGONIST TM_1081-RELATED-RELATED"/>
    <property type="match status" value="1"/>
</dbReference>
<evidence type="ECO:0000256" key="2">
    <source>
        <dbReference type="RuleBase" id="RU003749"/>
    </source>
</evidence>
<accession>A0A1M6MQW2</accession>
<organism evidence="4 5">
    <name type="scientific">Desulfatibacillum alkenivorans DSM 16219</name>
    <dbReference type="NCBI Taxonomy" id="1121393"/>
    <lineage>
        <taxon>Bacteria</taxon>
        <taxon>Pseudomonadati</taxon>
        <taxon>Thermodesulfobacteriota</taxon>
        <taxon>Desulfobacteria</taxon>
        <taxon>Desulfobacterales</taxon>
        <taxon>Desulfatibacillaceae</taxon>
        <taxon>Desulfatibacillum</taxon>
    </lineage>
</organism>
<dbReference type="InterPro" id="IPR036513">
    <property type="entry name" value="STAS_dom_sf"/>
</dbReference>
<protein>
    <recommendedName>
        <fullName evidence="2">Anti-sigma factor antagonist</fullName>
    </recommendedName>
</protein>
<dbReference type="InterPro" id="IPR003658">
    <property type="entry name" value="Anti-sigma_ant"/>
</dbReference>
<dbReference type="OrthoDB" id="9796076at2"/>
<dbReference type="SUPFAM" id="SSF52091">
    <property type="entry name" value="SpoIIaa-like"/>
    <property type="match status" value="1"/>
</dbReference>
<feature type="domain" description="STAS" evidence="3">
    <location>
        <begin position="12"/>
        <end position="110"/>
    </location>
</feature>
<sequence length="121" mass="13111">MRIHSKQEQDVMILTPMEKNIDASIQDEFKAALVEAIDEGHKKIILDLSHVKFLDSSGLGVMVAMVKKLSGSGALAFCGIQEQVGQVFSLTRLDRVFNIYPNKNVALDALVAKGPATEGAV</sequence>
<dbReference type="Proteomes" id="UP000183994">
    <property type="component" value="Unassembled WGS sequence"/>
</dbReference>
<evidence type="ECO:0000313" key="4">
    <source>
        <dbReference type="EMBL" id="SHJ85834.1"/>
    </source>
</evidence>
<dbReference type="AlphaFoldDB" id="A0A1M6MQW2"/>
<keyword evidence="5" id="KW-1185">Reference proteome</keyword>
<dbReference type="PANTHER" id="PTHR33495:SF2">
    <property type="entry name" value="ANTI-SIGMA FACTOR ANTAGONIST TM_1081-RELATED"/>
    <property type="match status" value="1"/>
</dbReference>
<dbReference type="STRING" id="1121393.SAMN02745216_02406"/>
<evidence type="ECO:0000313" key="5">
    <source>
        <dbReference type="Proteomes" id="UP000183994"/>
    </source>
</evidence>
<dbReference type="GO" id="GO:0043856">
    <property type="term" value="F:anti-sigma factor antagonist activity"/>
    <property type="evidence" value="ECO:0007669"/>
    <property type="project" value="InterPro"/>
</dbReference>
<dbReference type="InterPro" id="IPR002645">
    <property type="entry name" value="STAS_dom"/>
</dbReference>
<evidence type="ECO:0000259" key="3">
    <source>
        <dbReference type="PROSITE" id="PS50801"/>
    </source>
</evidence>
<name>A0A1M6MQW2_9BACT</name>
<dbReference type="CDD" id="cd07043">
    <property type="entry name" value="STAS_anti-anti-sigma_factors"/>
    <property type="match status" value="1"/>
</dbReference>